<gene>
    <name evidence="7 8" type="primary">rpsT</name>
    <name evidence="8" type="ORF">Q5761_11330</name>
</gene>
<dbReference type="InterPro" id="IPR002583">
    <property type="entry name" value="Ribosomal_bS20"/>
</dbReference>
<keyword evidence="4 7" id="KW-0689">Ribosomal protein</keyword>
<reference evidence="8 9" key="1">
    <citation type="submission" date="2023-08" db="EMBL/GenBank/DDBJ databases">
        <title>Genome sequence of Thermaerobacter compostii strain Ins1, a spore-forming filamentous bacterium isolated from a deep geothermal reservoir.</title>
        <authorList>
            <person name="Bregnard D."/>
            <person name="Gonzalez D."/>
            <person name="Junier P."/>
        </authorList>
    </citation>
    <scope>NUCLEOTIDE SEQUENCE [LARGE SCALE GENOMIC DNA]</scope>
    <source>
        <strain evidence="8 9">Ins1</strain>
    </source>
</reference>
<proteinExistence type="inferred from homology"/>
<evidence type="ECO:0000313" key="8">
    <source>
        <dbReference type="EMBL" id="WPD18937.1"/>
    </source>
</evidence>
<comment type="function">
    <text evidence="7">Binds directly to 16S ribosomal RNA.</text>
</comment>
<accession>A0ABZ0QQY2</accession>
<dbReference type="PANTHER" id="PTHR33398:SF1">
    <property type="entry name" value="SMALL RIBOSOMAL SUBUNIT PROTEIN BS20C"/>
    <property type="match status" value="1"/>
</dbReference>
<organism evidence="8 9">
    <name type="scientific">Thermaerobacter composti</name>
    <dbReference type="NCBI Taxonomy" id="554949"/>
    <lineage>
        <taxon>Bacteria</taxon>
        <taxon>Bacillati</taxon>
        <taxon>Bacillota</taxon>
        <taxon>Clostridia</taxon>
        <taxon>Eubacteriales</taxon>
        <taxon>Clostridiales Family XVII. Incertae Sedis</taxon>
        <taxon>Thermaerobacter</taxon>
    </lineage>
</organism>
<evidence type="ECO:0000256" key="7">
    <source>
        <dbReference type="HAMAP-Rule" id="MF_00500"/>
    </source>
</evidence>
<dbReference type="Proteomes" id="UP001304683">
    <property type="component" value="Chromosome"/>
</dbReference>
<sequence>MPNTRSARKRVRQAERNRLRNKMYKTRIKTAIRRLEEALTGGDPTAIQEALRRAVSAIDRAAVRGAIHRNTAARKKSRLMQRLKKLGVVA</sequence>
<evidence type="ECO:0000256" key="6">
    <source>
        <dbReference type="ARBA" id="ARBA00035136"/>
    </source>
</evidence>
<dbReference type="Pfam" id="PF01649">
    <property type="entry name" value="Ribosomal_S20p"/>
    <property type="match status" value="1"/>
</dbReference>
<evidence type="ECO:0000256" key="1">
    <source>
        <dbReference type="ARBA" id="ARBA00007634"/>
    </source>
</evidence>
<dbReference type="RefSeq" id="WP_135224451.1">
    <property type="nucleotide sequence ID" value="NZ_CP132508.1"/>
</dbReference>
<evidence type="ECO:0000256" key="2">
    <source>
        <dbReference type="ARBA" id="ARBA00022730"/>
    </source>
</evidence>
<name>A0ABZ0QQY2_9FIRM</name>
<keyword evidence="5 7" id="KW-0687">Ribonucleoprotein</keyword>
<dbReference type="EMBL" id="CP132508">
    <property type="protein sequence ID" value="WPD18937.1"/>
    <property type="molecule type" value="Genomic_DNA"/>
</dbReference>
<evidence type="ECO:0000256" key="3">
    <source>
        <dbReference type="ARBA" id="ARBA00022884"/>
    </source>
</evidence>
<dbReference type="HAMAP" id="MF_00500">
    <property type="entry name" value="Ribosomal_bS20"/>
    <property type="match status" value="1"/>
</dbReference>
<comment type="similarity">
    <text evidence="1 7">Belongs to the bacterial ribosomal protein bS20 family.</text>
</comment>
<keyword evidence="9" id="KW-1185">Reference proteome</keyword>
<evidence type="ECO:0000313" key="9">
    <source>
        <dbReference type="Proteomes" id="UP001304683"/>
    </source>
</evidence>
<keyword evidence="2 7" id="KW-0699">rRNA-binding</keyword>
<dbReference type="InterPro" id="IPR036510">
    <property type="entry name" value="Ribosomal_bS20_sf"/>
</dbReference>
<evidence type="ECO:0000256" key="4">
    <source>
        <dbReference type="ARBA" id="ARBA00022980"/>
    </source>
</evidence>
<keyword evidence="3 7" id="KW-0694">RNA-binding</keyword>
<dbReference type="PANTHER" id="PTHR33398">
    <property type="entry name" value="30S RIBOSOMAL PROTEIN S20"/>
    <property type="match status" value="1"/>
</dbReference>
<dbReference type="SUPFAM" id="SSF46992">
    <property type="entry name" value="Ribosomal protein S20"/>
    <property type="match status" value="1"/>
</dbReference>
<evidence type="ECO:0000256" key="5">
    <source>
        <dbReference type="ARBA" id="ARBA00023274"/>
    </source>
</evidence>
<dbReference type="GO" id="GO:0005840">
    <property type="term" value="C:ribosome"/>
    <property type="evidence" value="ECO:0007669"/>
    <property type="project" value="UniProtKB-KW"/>
</dbReference>
<dbReference type="NCBIfam" id="TIGR00029">
    <property type="entry name" value="S20"/>
    <property type="match status" value="1"/>
</dbReference>
<dbReference type="Gene3D" id="1.20.58.110">
    <property type="entry name" value="Ribosomal protein S20"/>
    <property type="match status" value="1"/>
</dbReference>
<protein>
    <recommendedName>
        <fullName evidence="6 7">Small ribosomal subunit protein bS20</fullName>
    </recommendedName>
</protein>